<feature type="transmembrane region" description="Helical" evidence="3">
    <location>
        <begin position="527"/>
        <end position="546"/>
    </location>
</feature>
<dbReference type="PROSITE" id="PS50005">
    <property type="entry name" value="TPR"/>
    <property type="match status" value="3"/>
</dbReference>
<evidence type="ECO:0000256" key="3">
    <source>
        <dbReference type="SAM" id="Phobius"/>
    </source>
</evidence>
<evidence type="ECO:0000313" key="4">
    <source>
        <dbReference type="EMBL" id="OEK07645.1"/>
    </source>
</evidence>
<dbReference type="InterPro" id="IPR036388">
    <property type="entry name" value="WH-like_DNA-bd_sf"/>
</dbReference>
<dbReference type="EMBL" id="MDGQ01000001">
    <property type="protein sequence ID" value="OEK07645.1"/>
    <property type="molecule type" value="Genomic_DNA"/>
</dbReference>
<dbReference type="PANTHER" id="PTHR10098">
    <property type="entry name" value="RAPSYN-RELATED"/>
    <property type="match status" value="1"/>
</dbReference>
<keyword evidence="3" id="KW-1133">Transmembrane helix</keyword>
<evidence type="ECO:0000256" key="2">
    <source>
        <dbReference type="SAM" id="Coils"/>
    </source>
</evidence>
<dbReference type="InterPro" id="IPR016032">
    <property type="entry name" value="Sig_transdc_resp-reg_C-effctor"/>
</dbReference>
<dbReference type="Proteomes" id="UP000095552">
    <property type="component" value="Unassembled WGS sequence"/>
</dbReference>
<dbReference type="SUPFAM" id="SSF46894">
    <property type="entry name" value="C-terminal effector domain of the bipartite response regulators"/>
    <property type="match status" value="1"/>
</dbReference>
<feature type="repeat" description="TPR" evidence="1">
    <location>
        <begin position="287"/>
        <end position="320"/>
    </location>
</feature>
<evidence type="ECO:0000256" key="1">
    <source>
        <dbReference type="PROSITE-ProRule" id="PRU00339"/>
    </source>
</evidence>
<feature type="coiled-coil region" evidence="2">
    <location>
        <begin position="498"/>
        <end position="525"/>
    </location>
</feature>
<feature type="repeat" description="TPR" evidence="1">
    <location>
        <begin position="247"/>
        <end position="280"/>
    </location>
</feature>
<name>A0A1E5T8D6_9BACT</name>
<dbReference type="STRING" id="1563681.BFP71_00035"/>
<accession>A0A1E5T8D6</accession>
<organism evidence="4 5">
    <name type="scientific">Roseivirga misakiensis</name>
    <dbReference type="NCBI Taxonomy" id="1563681"/>
    <lineage>
        <taxon>Bacteria</taxon>
        <taxon>Pseudomonadati</taxon>
        <taxon>Bacteroidota</taxon>
        <taxon>Cytophagia</taxon>
        <taxon>Cytophagales</taxon>
        <taxon>Roseivirgaceae</taxon>
        <taxon>Roseivirga</taxon>
    </lineage>
</organism>
<dbReference type="GO" id="GO:0006355">
    <property type="term" value="P:regulation of DNA-templated transcription"/>
    <property type="evidence" value="ECO:0007669"/>
    <property type="project" value="InterPro"/>
</dbReference>
<keyword evidence="5" id="KW-1185">Reference proteome</keyword>
<protein>
    <submittedName>
        <fullName evidence="4">Uncharacterized protein</fullName>
    </submittedName>
</protein>
<dbReference type="Pfam" id="PF13424">
    <property type="entry name" value="TPR_12"/>
    <property type="match status" value="1"/>
</dbReference>
<gene>
    <name evidence="4" type="ORF">BFP71_00035</name>
</gene>
<feature type="repeat" description="TPR" evidence="1">
    <location>
        <begin position="327"/>
        <end position="360"/>
    </location>
</feature>
<proteinExistence type="predicted"/>
<evidence type="ECO:0000313" key="5">
    <source>
        <dbReference type="Proteomes" id="UP000095552"/>
    </source>
</evidence>
<sequence>MKINSLSNPIRYEFGLMALNSSYLLDSISPHKVSYIKVYLKSIQHMKYGVFAFLVGLTYASELSAQENDTDFIESEYRMAKGDRKIEKLESLLTIYSNISFDKADSLYAAYSNQNLIELNEFQKAKVSLLEAKLKYNRRAYSSARELVHSSETVLIRDSKKFMNELFKVYELHGLIKTRTGKYDSADYYLYKALQIADNLDNDEYRRDINNGLGINYWFKSDFRKANEAYFESLRYSESLADTIAVAYTNRNIGLVYDRLGEYSTALQHYQITLEIYESRNLTNRLHRIYNSMGVLYRNIGDFEAALENYYKSYEIREELKDSIQMSRVLQNIGGTYLAKGDHGLALEVLLQAYEIQKDKEGNNGFQVTLANLGLAYERLFKPIEAKRFYLEGLKEAERLGDKREIVRGYHRMAHILLTQAKTDQALEYGLKALSLAKELNVREALSIANHNLSRIYRAKQNYELALEHFEAHSEIQNELFNESSQVELNELRAKYEYDIQKRELADNEQEIKNLGNQNALLETRQVILLVVFIILFFSIILFLFFNRNRVKRVKLERDLSKERAENTEKHLAHEIEIKEIKFKAYTEQLIQNKEMIAGFEEKVKKYEERLNKVNETELSGSALLVVGRSGRSLSWDEFRLRFDEVHQGYTQRLVARHPDLTSNELDVSILLKINLSYKDISSVLGVSYQGVKKSIPRLYKKLGFENVDLLRSYLMNV</sequence>
<dbReference type="SMART" id="SM00028">
    <property type="entry name" value="TPR"/>
    <property type="match status" value="8"/>
</dbReference>
<keyword evidence="3" id="KW-0812">Transmembrane</keyword>
<dbReference type="InterPro" id="IPR011990">
    <property type="entry name" value="TPR-like_helical_dom_sf"/>
</dbReference>
<dbReference type="SUPFAM" id="SSF48452">
    <property type="entry name" value="TPR-like"/>
    <property type="match status" value="2"/>
</dbReference>
<reference evidence="4 5" key="1">
    <citation type="submission" date="2016-08" db="EMBL/GenBank/DDBJ databases">
        <title>Draft genome of Fabibacter sp. strain SK-8.</title>
        <authorList>
            <person name="Wong S.-K."/>
            <person name="Hamasaki K."/>
            <person name="Yoshizawa S."/>
        </authorList>
    </citation>
    <scope>NUCLEOTIDE SEQUENCE [LARGE SCALE GENOMIC DNA]</scope>
    <source>
        <strain evidence="4 5">SK-8</strain>
    </source>
</reference>
<keyword evidence="1" id="KW-0802">TPR repeat</keyword>
<dbReference type="GO" id="GO:0003677">
    <property type="term" value="F:DNA binding"/>
    <property type="evidence" value="ECO:0007669"/>
    <property type="project" value="InterPro"/>
</dbReference>
<dbReference type="AlphaFoldDB" id="A0A1E5T8D6"/>
<dbReference type="Gene3D" id="1.25.40.10">
    <property type="entry name" value="Tetratricopeptide repeat domain"/>
    <property type="match status" value="3"/>
</dbReference>
<keyword evidence="2" id="KW-0175">Coiled coil</keyword>
<keyword evidence="3" id="KW-0472">Membrane</keyword>
<feature type="coiled-coil region" evidence="2">
    <location>
        <begin position="590"/>
        <end position="617"/>
    </location>
</feature>
<dbReference type="OrthoDB" id="1523128at2"/>
<comment type="caution">
    <text evidence="4">The sequence shown here is derived from an EMBL/GenBank/DDBJ whole genome shotgun (WGS) entry which is preliminary data.</text>
</comment>
<dbReference type="InterPro" id="IPR019734">
    <property type="entry name" value="TPR_rpt"/>
</dbReference>
<dbReference type="Gene3D" id="1.10.10.10">
    <property type="entry name" value="Winged helix-like DNA-binding domain superfamily/Winged helix DNA-binding domain"/>
    <property type="match status" value="1"/>
</dbReference>